<name>A0A369MT63_EGGLN</name>
<dbReference type="RefSeq" id="WP_035586360.1">
    <property type="nucleotide sequence ID" value="NZ_AP031442.1"/>
</dbReference>
<feature type="region of interest" description="Disordered" evidence="1">
    <location>
        <begin position="1"/>
        <end position="31"/>
    </location>
</feature>
<evidence type="ECO:0000256" key="1">
    <source>
        <dbReference type="SAM" id="MobiDB-lite"/>
    </source>
</evidence>
<proteinExistence type="predicted"/>
<gene>
    <name evidence="3" type="ORF">C1853_16035</name>
    <name evidence="2" type="ORF">C1871_15295</name>
</gene>
<evidence type="ECO:0000313" key="5">
    <source>
        <dbReference type="Proteomes" id="UP000253915"/>
    </source>
</evidence>
<evidence type="ECO:0000313" key="4">
    <source>
        <dbReference type="Proteomes" id="UP000253857"/>
    </source>
</evidence>
<reference evidence="4 5" key="1">
    <citation type="journal article" date="2018" name="Elife">
        <title>Discovery and characterization of a prevalent human gut bacterial enzyme sufficient for the inactivation of a family of plant toxins.</title>
        <authorList>
            <person name="Koppel N."/>
            <person name="Bisanz J.E."/>
            <person name="Pandelia M.E."/>
            <person name="Turnbaugh P.J."/>
            <person name="Balskus E.P."/>
        </authorList>
    </citation>
    <scope>NUCLEOTIDE SEQUENCE [LARGE SCALE GENOMIC DNA]</scope>
    <source>
        <strain evidence="3 5">16A</strain>
        <strain evidence="2 4">FAA1-1-60AUCSF</strain>
    </source>
</reference>
<evidence type="ECO:0000313" key="3">
    <source>
        <dbReference type="EMBL" id="RDC33121.1"/>
    </source>
</evidence>
<dbReference type="Proteomes" id="UP000253915">
    <property type="component" value="Unassembled WGS sequence"/>
</dbReference>
<evidence type="ECO:0000313" key="2">
    <source>
        <dbReference type="EMBL" id="RDB80660.1"/>
    </source>
</evidence>
<organism evidence="2 4">
    <name type="scientific">Eggerthella lenta</name>
    <name type="common">Eubacterium lentum</name>
    <dbReference type="NCBI Taxonomy" id="84112"/>
    <lineage>
        <taxon>Bacteria</taxon>
        <taxon>Bacillati</taxon>
        <taxon>Actinomycetota</taxon>
        <taxon>Coriobacteriia</taxon>
        <taxon>Eggerthellales</taxon>
        <taxon>Eggerthellaceae</taxon>
        <taxon>Eggerthella</taxon>
    </lineage>
</organism>
<accession>A0A369MT63</accession>
<comment type="caution">
    <text evidence="2">The sequence shown here is derived from an EMBL/GenBank/DDBJ whole genome shotgun (WGS) entry which is preliminary data.</text>
</comment>
<dbReference type="Proteomes" id="UP000253857">
    <property type="component" value="Unassembled WGS sequence"/>
</dbReference>
<dbReference type="EMBL" id="PPTY01000056">
    <property type="protein sequence ID" value="RDB80660.1"/>
    <property type="molecule type" value="Genomic_DNA"/>
</dbReference>
<sequence>MQPRAREAPPTHPLVRHGHVYDEPNGNDRRKDKRISAHWERVHSIELGQAAARDAMDYNISEIRHLEAQKKAVEKEIAECADQKRRKGCVGALRCLKGIEAMTALSFVVETGAFSRFDNARTCSS</sequence>
<dbReference type="EMBL" id="PPUQ01000041">
    <property type="protein sequence ID" value="RDC33121.1"/>
    <property type="molecule type" value="Genomic_DNA"/>
</dbReference>
<feature type="compositionally biased region" description="Basic and acidic residues" evidence="1">
    <location>
        <begin position="19"/>
        <end position="31"/>
    </location>
</feature>
<dbReference type="AlphaFoldDB" id="A0A369MT63"/>
<protein>
    <submittedName>
        <fullName evidence="2">Uncharacterized protein</fullName>
    </submittedName>
</protein>